<feature type="region of interest" description="Disordered" evidence="9">
    <location>
        <begin position="110"/>
        <end position="137"/>
    </location>
</feature>
<dbReference type="PANTHER" id="PTHR12473">
    <property type="entry name" value="UBIQUITIN CARBOXYL-TERMINAL HYDROLASE MINDY-4-RELATED"/>
    <property type="match status" value="1"/>
</dbReference>
<dbReference type="InterPro" id="IPR025257">
    <property type="entry name" value="MINDY-3/4_CD"/>
</dbReference>
<dbReference type="EC" id="3.4.19.12" evidence="8"/>
<proteinExistence type="inferred from homology"/>
<dbReference type="GO" id="GO:0006508">
    <property type="term" value="P:proteolysis"/>
    <property type="evidence" value="ECO:0007669"/>
    <property type="project" value="UniProtKB-KW"/>
</dbReference>
<evidence type="ECO:0000256" key="9">
    <source>
        <dbReference type="SAM" id="MobiDB-lite"/>
    </source>
</evidence>
<feature type="domain" description="Deubiquitinating enzyme MINDY-3/4 conserved" evidence="10">
    <location>
        <begin position="7"/>
        <end position="350"/>
    </location>
</feature>
<dbReference type="GO" id="GO:0071108">
    <property type="term" value="P:protein K48-linked deubiquitination"/>
    <property type="evidence" value="ECO:0007669"/>
    <property type="project" value="InterPro"/>
</dbReference>
<keyword evidence="4 8" id="KW-0645">Protease</keyword>
<evidence type="ECO:0000256" key="1">
    <source>
        <dbReference type="ARBA" id="ARBA00000707"/>
    </source>
</evidence>
<sequence length="443" mass="49080">MSVEDFKALLWGDSLKEDVFRRWSQGFVFSELEPTALVQWEGGPCAVLAPVQAFILKSLLQKITLREQWRTVDPSQSNLLLASALSEVLLQAAIEGHSVKLVHLEEASQVSSTVGEPPAEEAPQEDQAMPESEVTPAKPDCEVCSSDFHERLQITSLSRENLLAEIESRIDKLKSTYGVLLFLYSVLCTRGSEVLKEELSDTCEPMIDASHGYGSQSLINLLLTGRAVGYVWDSVRNVGGLDLKGIDKQSEVGFLTLLEHMRLVEVGSFYKSPINPVWVLGSDTHLTVLFSMECKLVSPETASEAGRRVFKHFDPEGNNFIPTKSLTDVLNALNLVSEPEYVEIIRKKLDSENLGIILLNAFMDEFFPNENSSTPDTFPLYHYNGLPRSCPNGKVEYVEGQAVTLESLVGPSMSDSNTMLTCLQTKWPSLEVQWTACATPSLN</sequence>
<evidence type="ECO:0000256" key="2">
    <source>
        <dbReference type="ARBA" id="ARBA00002107"/>
    </source>
</evidence>
<evidence type="ECO:0000256" key="6">
    <source>
        <dbReference type="ARBA" id="ARBA00022801"/>
    </source>
</evidence>
<name>A0A8S1CMC7_9INSE</name>
<dbReference type="InterPro" id="IPR011992">
    <property type="entry name" value="EF-hand-dom_pair"/>
</dbReference>
<dbReference type="Gene3D" id="1.10.238.10">
    <property type="entry name" value="EF-hand"/>
    <property type="match status" value="1"/>
</dbReference>
<dbReference type="EMBL" id="CADEPI010000053">
    <property type="protein sequence ID" value="CAB3370643.1"/>
    <property type="molecule type" value="Genomic_DNA"/>
</dbReference>
<evidence type="ECO:0000259" key="10">
    <source>
        <dbReference type="SMART" id="SM01174"/>
    </source>
</evidence>
<dbReference type="GO" id="GO:0004843">
    <property type="term" value="F:cysteine-type deubiquitinase activity"/>
    <property type="evidence" value="ECO:0007669"/>
    <property type="project" value="UniProtKB-UniRule"/>
</dbReference>
<evidence type="ECO:0000256" key="8">
    <source>
        <dbReference type="RuleBase" id="RU367088"/>
    </source>
</evidence>
<dbReference type="InterPro" id="IPR039785">
    <property type="entry name" value="MINY3/4"/>
</dbReference>
<evidence type="ECO:0000313" key="11">
    <source>
        <dbReference type="EMBL" id="CAB3370643.1"/>
    </source>
</evidence>
<evidence type="ECO:0000313" key="12">
    <source>
        <dbReference type="Proteomes" id="UP000494165"/>
    </source>
</evidence>
<dbReference type="GO" id="GO:1990380">
    <property type="term" value="F:K48-linked deubiquitinase activity"/>
    <property type="evidence" value="ECO:0007669"/>
    <property type="project" value="UniProtKB-UniRule"/>
</dbReference>
<organism evidence="11 12">
    <name type="scientific">Cloeon dipterum</name>
    <dbReference type="NCBI Taxonomy" id="197152"/>
    <lineage>
        <taxon>Eukaryota</taxon>
        <taxon>Metazoa</taxon>
        <taxon>Ecdysozoa</taxon>
        <taxon>Arthropoda</taxon>
        <taxon>Hexapoda</taxon>
        <taxon>Insecta</taxon>
        <taxon>Pterygota</taxon>
        <taxon>Palaeoptera</taxon>
        <taxon>Ephemeroptera</taxon>
        <taxon>Pisciforma</taxon>
        <taxon>Baetidae</taxon>
        <taxon>Cloeon</taxon>
    </lineage>
</organism>
<dbReference type="PANTHER" id="PTHR12473:SF17">
    <property type="entry name" value="UBIQUITIN CARBOXYL-TERMINAL HYDROLASE MINDY-3"/>
    <property type="match status" value="1"/>
</dbReference>
<dbReference type="OrthoDB" id="9981542at2759"/>
<keyword evidence="6 8" id="KW-0378">Hydrolase</keyword>
<gene>
    <name evidence="11" type="ORF">CLODIP_2_CD08230</name>
</gene>
<evidence type="ECO:0000256" key="4">
    <source>
        <dbReference type="ARBA" id="ARBA00022670"/>
    </source>
</evidence>
<keyword evidence="5 8" id="KW-0833">Ubl conjugation pathway</keyword>
<comment type="caution">
    <text evidence="11">The sequence shown here is derived from an EMBL/GenBank/DDBJ whole genome shotgun (WGS) entry which is preliminary data.</text>
</comment>
<dbReference type="AlphaFoldDB" id="A0A8S1CMC7"/>
<comment type="function">
    <text evidence="2 8">Hydrolase that can remove 'Lys-48'-linked conjugated ubiquitin from proteins.</text>
</comment>
<evidence type="ECO:0000256" key="5">
    <source>
        <dbReference type="ARBA" id="ARBA00022786"/>
    </source>
</evidence>
<evidence type="ECO:0000256" key="7">
    <source>
        <dbReference type="ARBA" id="ARBA00022807"/>
    </source>
</evidence>
<reference evidence="11 12" key="1">
    <citation type="submission" date="2020-04" db="EMBL/GenBank/DDBJ databases">
        <authorList>
            <person name="Alioto T."/>
            <person name="Alioto T."/>
            <person name="Gomez Garrido J."/>
        </authorList>
    </citation>
    <scope>NUCLEOTIDE SEQUENCE [LARGE SCALE GENOMIC DNA]</scope>
</reference>
<dbReference type="Proteomes" id="UP000494165">
    <property type="component" value="Unassembled WGS sequence"/>
</dbReference>
<keyword evidence="7 8" id="KW-0788">Thiol protease</keyword>
<comment type="catalytic activity">
    <reaction evidence="1 8">
        <text>Thiol-dependent hydrolysis of ester, thioester, amide, peptide and isopeptide bonds formed by the C-terminal Gly of ubiquitin (a 76-residue protein attached to proteins as an intracellular targeting signal).</text>
        <dbReference type="EC" id="3.4.19.12"/>
    </reaction>
</comment>
<comment type="similarity">
    <text evidence="3 8">Belongs to the MINDY deubiquitinase family. FAM188 subfamily.</text>
</comment>
<dbReference type="SUPFAM" id="SSF47473">
    <property type="entry name" value="EF-hand"/>
    <property type="match status" value="1"/>
</dbReference>
<keyword evidence="12" id="KW-1185">Reference proteome</keyword>
<dbReference type="SMART" id="SM01174">
    <property type="entry name" value="DUF4205"/>
    <property type="match status" value="1"/>
</dbReference>
<dbReference type="Pfam" id="PF13898">
    <property type="entry name" value="MINDY-3_4_CD"/>
    <property type="match status" value="1"/>
</dbReference>
<evidence type="ECO:0000256" key="3">
    <source>
        <dbReference type="ARBA" id="ARBA00011074"/>
    </source>
</evidence>
<protein>
    <recommendedName>
        <fullName evidence="8">Ubiquitin carboxyl-terminal hydrolase MINDY</fullName>
        <ecNumber evidence="8">3.4.19.12</ecNumber>
    </recommendedName>
</protein>
<accession>A0A8S1CMC7</accession>